<protein>
    <submittedName>
        <fullName evidence="1">Uncharacterized protein</fullName>
    </submittedName>
</protein>
<dbReference type="Proteomes" id="UP000501690">
    <property type="component" value="Linkage Group LG11"/>
</dbReference>
<evidence type="ECO:0000313" key="2">
    <source>
        <dbReference type="Proteomes" id="UP000501690"/>
    </source>
</evidence>
<gene>
    <name evidence="1" type="ORF">DEO72_LG11g3130</name>
</gene>
<dbReference type="AlphaFoldDB" id="A0A4D6NW98"/>
<reference evidence="1 2" key="1">
    <citation type="submission" date="2019-04" db="EMBL/GenBank/DDBJ databases">
        <title>An improved genome assembly and genetic linkage map for asparagus bean, Vigna unguiculata ssp. sesquipedialis.</title>
        <authorList>
            <person name="Xia Q."/>
            <person name="Zhang R."/>
            <person name="Dong Y."/>
        </authorList>
    </citation>
    <scope>NUCLEOTIDE SEQUENCE [LARGE SCALE GENOMIC DNA]</scope>
    <source>
        <tissue evidence="1">Leaf</tissue>
    </source>
</reference>
<organism evidence="1 2">
    <name type="scientific">Vigna unguiculata</name>
    <name type="common">Cowpea</name>
    <dbReference type="NCBI Taxonomy" id="3917"/>
    <lineage>
        <taxon>Eukaryota</taxon>
        <taxon>Viridiplantae</taxon>
        <taxon>Streptophyta</taxon>
        <taxon>Embryophyta</taxon>
        <taxon>Tracheophyta</taxon>
        <taxon>Spermatophyta</taxon>
        <taxon>Magnoliopsida</taxon>
        <taxon>eudicotyledons</taxon>
        <taxon>Gunneridae</taxon>
        <taxon>Pentapetalae</taxon>
        <taxon>rosids</taxon>
        <taxon>fabids</taxon>
        <taxon>Fabales</taxon>
        <taxon>Fabaceae</taxon>
        <taxon>Papilionoideae</taxon>
        <taxon>50 kb inversion clade</taxon>
        <taxon>NPAAA clade</taxon>
        <taxon>indigoferoid/millettioid clade</taxon>
        <taxon>Phaseoleae</taxon>
        <taxon>Vigna</taxon>
    </lineage>
</organism>
<accession>A0A4D6NW98</accession>
<keyword evidence="2" id="KW-1185">Reference proteome</keyword>
<sequence>MGGKGGENVVLEAETVECYEERFTETQLCLLSVKKGGIEEELSRLVVIKEGALRTIKLSKESRNALFAKFVSISSHFWTSPGNRLAALMACQATNALEPILLVFPYELLGG</sequence>
<dbReference type="EMBL" id="CP039355">
    <property type="protein sequence ID" value="QCE16117.1"/>
    <property type="molecule type" value="Genomic_DNA"/>
</dbReference>
<evidence type="ECO:0000313" key="1">
    <source>
        <dbReference type="EMBL" id="QCE16117.1"/>
    </source>
</evidence>
<proteinExistence type="predicted"/>
<name>A0A4D6NW98_VIGUN</name>